<reference evidence="11 12" key="1">
    <citation type="journal article" date="2014" name="Mol. Plant Microbe Interact.">
        <title>The complete genome sequence of Candidatus Liberibacter americanus, associated with citrus Huanglongbing.</title>
        <authorList>
            <person name="Wulff N.A."/>
            <person name="Zhang S."/>
            <person name="Setubal J.C."/>
            <person name="Almeida N.F."/>
            <person name="Martins E.C."/>
            <person name="Harakava R."/>
            <person name="Kumar D."/>
            <person name="Rangel L.T."/>
            <person name="Foissac X."/>
            <person name="Bove J."/>
            <person name="Gabriel D.W."/>
        </authorList>
    </citation>
    <scope>NUCLEOTIDE SEQUENCE [LARGE SCALE GENOMIC DNA]</scope>
    <source>
        <strain evidence="11 12">Sao Paulo</strain>
    </source>
</reference>
<dbReference type="InterPro" id="IPR017925">
    <property type="entry name" value="DHFR_CS"/>
</dbReference>
<dbReference type="Gene3D" id="3.40.430.10">
    <property type="entry name" value="Dihydrofolate Reductase, subunit A"/>
    <property type="match status" value="1"/>
</dbReference>
<dbReference type="InterPro" id="IPR001796">
    <property type="entry name" value="DHFR_dom"/>
</dbReference>
<evidence type="ECO:0000256" key="7">
    <source>
        <dbReference type="ARBA" id="ARBA00025067"/>
    </source>
</evidence>
<dbReference type="PIRSF" id="PIRSF000194">
    <property type="entry name" value="DHFR"/>
    <property type="match status" value="1"/>
</dbReference>
<keyword evidence="4 8" id="KW-0554">One-carbon metabolism</keyword>
<dbReference type="GO" id="GO:0004146">
    <property type="term" value="F:dihydrofolate reductase activity"/>
    <property type="evidence" value="ECO:0007669"/>
    <property type="project" value="UniProtKB-EC"/>
</dbReference>
<dbReference type="PROSITE" id="PS00075">
    <property type="entry name" value="DHFR_1"/>
    <property type="match status" value="1"/>
</dbReference>
<dbReference type="GO" id="GO:0006730">
    <property type="term" value="P:one-carbon metabolic process"/>
    <property type="evidence" value="ECO:0007669"/>
    <property type="project" value="UniProtKB-KW"/>
</dbReference>
<evidence type="ECO:0000256" key="8">
    <source>
        <dbReference type="PIRNR" id="PIRNR000194"/>
    </source>
</evidence>
<organism evidence="11 12">
    <name type="scientific">Candidatus Liberibacter americanus str. Sao Paulo</name>
    <dbReference type="NCBI Taxonomy" id="1261131"/>
    <lineage>
        <taxon>Bacteria</taxon>
        <taxon>Pseudomonadati</taxon>
        <taxon>Pseudomonadota</taxon>
        <taxon>Alphaproteobacteria</taxon>
        <taxon>Hyphomicrobiales</taxon>
        <taxon>Rhizobiaceae</taxon>
        <taxon>Liberibacter</taxon>
    </lineage>
</organism>
<keyword evidence="5 8" id="KW-0521">NADP</keyword>
<comment type="pathway">
    <text evidence="1 8">Cofactor biosynthesis; tetrahydrofolate biosynthesis; 5,6,7,8-tetrahydrofolate from 7,8-dihydrofolate: step 1/1.</text>
</comment>
<dbReference type="Proteomes" id="UP000017862">
    <property type="component" value="Chromosome"/>
</dbReference>
<dbReference type="GO" id="GO:0046654">
    <property type="term" value="P:tetrahydrofolate biosynthetic process"/>
    <property type="evidence" value="ECO:0007669"/>
    <property type="project" value="UniProtKB-UniPathway"/>
</dbReference>
<evidence type="ECO:0000256" key="9">
    <source>
        <dbReference type="RuleBase" id="RU004474"/>
    </source>
</evidence>
<dbReference type="eggNOG" id="COG0262">
    <property type="taxonomic scope" value="Bacteria"/>
</dbReference>
<dbReference type="GO" id="GO:0046655">
    <property type="term" value="P:folic acid metabolic process"/>
    <property type="evidence" value="ECO:0007669"/>
    <property type="project" value="TreeGrafter"/>
</dbReference>
<evidence type="ECO:0000313" key="11">
    <source>
        <dbReference type="EMBL" id="AHA28093.1"/>
    </source>
</evidence>
<gene>
    <name evidence="11" type="primary">folA</name>
    <name evidence="11" type="ORF">lam_747</name>
</gene>
<keyword evidence="12" id="KW-1185">Reference proteome</keyword>
<dbReference type="EMBL" id="CP006604">
    <property type="protein sequence ID" value="AHA28093.1"/>
    <property type="molecule type" value="Genomic_DNA"/>
</dbReference>
<sequence>MNTLPETIIIAAVSRNNVIGSNGKMPWKISSDLKRFKYITLGNYIIMGYKTFRSIGRTLPNRLNIVITRSIIHKSILIQQGIEVADSIQNAFDIASKAENKKIFIIGGGEVYAQTLDLVDMLLITHVEAEVEGNVFFPFIDPCIWQKQKDEILHPAGNGDSHATRFLTYKRRILL</sequence>
<dbReference type="Pfam" id="PF00186">
    <property type="entry name" value="DHFR_1"/>
    <property type="match status" value="1"/>
</dbReference>
<dbReference type="PRINTS" id="PR00070">
    <property type="entry name" value="DHFR"/>
</dbReference>
<proteinExistence type="inferred from homology"/>
<dbReference type="GO" id="GO:0050661">
    <property type="term" value="F:NADP binding"/>
    <property type="evidence" value="ECO:0007669"/>
    <property type="project" value="InterPro"/>
</dbReference>
<accession>U6B5L6</accession>
<comment type="catalytic activity">
    <reaction evidence="8">
        <text>(6S)-5,6,7,8-tetrahydrofolate + NADP(+) = 7,8-dihydrofolate + NADPH + H(+)</text>
        <dbReference type="Rhea" id="RHEA:15009"/>
        <dbReference type="ChEBI" id="CHEBI:15378"/>
        <dbReference type="ChEBI" id="CHEBI:57451"/>
        <dbReference type="ChEBI" id="CHEBI:57453"/>
        <dbReference type="ChEBI" id="CHEBI:57783"/>
        <dbReference type="ChEBI" id="CHEBI:58349"/>
        <dbReference type="EC" id="1.5.1.3"/>
    </reaction>
</comment>
<dbReference type="CDD" id="cd00209">
    <property type="entry name" value="DHFR"/>
    <property type="match status" value="1"/>
</dbReference>
<dbReference type="KEGG" id="lar:lam_747"/>
<dbReference type="SUPFAM" id="SSF53597">
    <property type="entry name" value="Dihydrofolate reductase-like"/>
    <property type="match status" value="1"/>
</dbReference>
<keyword evidence="6 8" id="KW-0560">Oxidoreductase</keyword>
<evidence type="ECO:0000256" key="2">
    <source>
        <dbReference type="ARBA" id="ARBA00009539"/>
    </source>
</evidence>
<dbReference type="PROSITE" id="PS51330">
    <property type="entry name" value="DHFR_2"/>
    <property type="match status" value="1"/>
</dbReference>
<evidence type="ECO:0000259" key="10">
    <source>
        <dbReference type="PROSITE" id="PS51330"/>
    </source>
</evidence>
<dbReference type="GO" id="GO:0046452">
    <property type="term" value="P:dihydrofolate metabolic process"/>
    <property type="evidence" value="ECO:0007669"/>
    <property type="project" value="TreeGrafter"/>
</dbReference>
<feature type="domain" description="DHFR" evidence="10">
    <location>
        <begin position="6"/>
        <end position="171"/>
    </location>
</feature>
<dbReference type="AlphaFoldDB" id="U6B5L6"/>
<dbReference type="RefSeq" id="WP_007557330.1">
    <property type="nucleotide sequence ID" value="NC_022793.1"/>
</dbReference>
<dbReference type="UniPathway" id="UPA00077">
    <property type="reaction ID" value="UER00158"/>
</dbReference>
<evidence type="ECO:0000313" key="12">
    <source>
        <dbReference type="Proteomes" id="UP000017862"/>
    </source>
</evidence>
<dbReference type="InterPro" id="IPR024072">
    <property type="entry name" value="DHFR-like_dom_sf"/>
</dbReference>
<evidence type="ECO:0000256" key="3">
    <source>
        <dbReference type="ARBA" id="ARBA00012856"/>
    </source>
</evidence>
<evidence type="ECO:0000256" key="4">
    <source>
        <dbReference type="ARBA" id="ARBA00022563"/>
    </source>
</evidence>
<name>U6B5L6_9HYPH</name>
<evidence type="ECO:0000256" key="6">
    <source>
        <dbReference type="ARBA" id="ARBA00023002"/>
    </source>
</evidence>
<dbReference type="HOGENOM" id="CLU_043966_5_1_5"/>
<protein>
    <recommendedName>
        <fullName evidence="3 8">Dihydrofolate reductase</fullName>
        <ecNumber evidence="3 8">1.5.1.3</ecNumber>
    </recommendedName>
</protein>
<dbReference type="PANTHER" id="PTHR48069">
    <property type="entry name" value="DIHYDROFOLATE REDUCTASE"/>
    <property type="match status" value="1"/>
</dbReference>
<dbReference type="PATRIC" id="fig|1261131.3.peg.712"/>
<comment type="function">
    <text evidence="7 8">Key enzyme in folate metabolism. Catalyzes an essential reaction for de novo glycine and purine synthesis, and for DNA precursor synthesis.</text>
</comment>
<dbReference type="PANTHER" id="PTHR48069:SF3">
    <property type="entry name" value="DIHYDROFOLATE REDUCTASE"/>
    <property type="match status" value="1"/>
</dbReference>
<evidence type="ECO:0000256" key="5">
    <source>
        <dbReference type="ARBA" id="ARBA00022857"/>
    </source>
</evidence>
<dbReference type="EC" id="1.5.1.3" evidence="3 8"/>
<dbReference type="GO" id="GO:0005829">
    <property type="term" value="C:cytosol"/>
    <property type="evidence" value="ECO:0007669"/>
    <property type="project" value="TreeGrafter"/>
</dbReference>
<comment type="similarity">
    <text evidence="2 8 9">Belongs to the dihydrofolate reductase family.</text>
</comment>
<dbReference type="STRING" id="1261131.lam_747"/>
<dbReference type="InterPro" id="IPR012259">
    <property type="entry name" value="DHFR"/>
</dbReference>
<evidence type="ECO:0000256" key="1">
    <source>
        <dbReference type="ARBA" id="ARBA00004903"/>
    </source>
</evidence>